<dbReference type="RefSeq" id="WP_267781669.1">
    <property type="nucleotide sequence ID" value="NZ_CP113089.1"/>
</dbReference>
<keyword evidence="3" id="KW-1185">Reference proteome</keyword>
<dbReference type="EMBL" id="CP113089">
    <property type="protein sequence ID" value="WAB81873.1"/>
    <property type="molecule type" value="Genomic_DNA"/>
</dbReference>
<evidence type="ECO:0000259" key="1">
    <source>
        <dbReference type="Pfam" id="PF01370"/>
    </source>
</evidence>
<dbReference type="InterPro" id="IPR001509">
    <property type="entry name" value="Epimerase_deHydtase"/>
</dbReference>
<feature type="domain" description="NAD-dependent epimerase/dehydratase" evidence="1">
    <location>
        <begin position="78"/>
        <end position="220"/>
    </location>
</feature>
<gene>
    <name evidence="2" type="ORF">OVN18_02300</name>
</gene>
<dbReference type="Pfam" id="PF01370">
    <property type="entry name" value="Epimerase"/>
    <property type="match status" value="1"/>
</dbReference>
<organism evidence="2 3">
    <name type="scientific">Microcella daejeonensis</name>
    <dbReference type="NCBI Taxonomy" id="2994971"/>
    <lineage>
        <taxon>Bacteria</taxon>
        <taxon>Bacillati</taxon>
        <taxon>Actinomycetota</taxon>
        <taxon>Actinomycetes</taxon>
        <taxon>Micrococcales</taxon>
        <taxon>Microbacteriaceae</taxon>
        <taxon>Microcella</taxon>
    </lineage>
</organism>
<accession>A0A9E8MLU7</accession>
<sequence>MSVDDAAELIIGRGLLGRAVLERLRPGTPAASVRWGDADQAVDDLVAAANAVIASARGGWQLYWCAGAGVTATSAEALETEVAVFRRFLTELEDLPEQVRHRGTVFLASSVGGAYAGAGSPPYDEHSPTRALSPYGVAKLKMEQALADSSASSGIRSFIARITNLYGPGQDLSKGQGLISTIARTYITNQPASIFVPLDTIRDYVYAADCAAVIVAGVARTRGLGPGSSVVKVIGSSHAVSIGALVGEFGRLMRRPPLIVLGAGNASGQAPDLRVRSAVWPDLDALISTTLPEGISRTHRSLLRSASTGRAFAGG</sequence>
<dbReference type="AlphaFoldDB" id="A0A9E8MLU7"/>
<dbReference type="Gene3D" id="3.40.50.720">
    <property type="entry name" value="NAD(P)-binding Rossmann-like Domain"/>
    <property type="match status" value="1"/>
</dbReference>
<evidence type="ECO:0000313" key="2">
    <source>
        <dbReference type="EMBL" id="WAB81873.1"/>
    </source>
</evidence>
<dbReference type="SUPFAM" id="SSF51735">
    <property type="entry name" value="NAD(P)-binding Rossmann-fold domains"/>
    <property type="match status" value="1"/>
</dbReference>
<evidence type="ECO:0000313" key="3">
    <source>
        <dbReference type="Proteomes" id="UP001164706"/>
    </source>
</evidence>
<reference evidence="2" key="1">
    <citation type="submission" date="2022-11" db="EMBL/GenBank/DDBJ databases">
        <title>Description of Microcella daejonensis nov. sp, isolated from riverside soil.</title>
        <authorList>
            <person name="Molina K.M."/>
            <person name="Kim S.B."/>
        </authorList>
    </citation>
    <scope>NUCLEOTIDE SEQUENCE</scope>
    <source>
        <strain evidence="2">MMS21-STM12</strain>
    </source>
</reference>
<name>A0A9E8MLU7_9MICO</name>
<protein>
    <submittedName>
        <fullName evidence="2">NAD-dependent epimerase/dehydratase family protein</fullName>
    </submittedName>
</protein>
<dbReference type="Proteomes" id="UP001164706">
    <property type="component" value="Chromosome"/>
</dbReference>
<dbReference type="InterPro" id="IPR036291">
    <property type="entry name" value="NAD(P)-bd_dom_sf"/>
</dbReference>
<proteinExistence type="predicted"/>
<dbReference type="KEGG" id="mdb:OVN18_02300"/>